<reference evidence="1" key="1">
    <citation type="submission" date="2018-04" db="EMBL/GenBank/DDBJ databases">
        <title>Draft Genome Sequences of Chryseobacterium lactis NCTC11390T isolated from milk, Chryseobacterium oncorhynchi 701B-08T from rainbow trout, and Chryseobacterium viscerum 687B-08T from diseased fish.</title>
        <authorList>
            <person name="Jeong J.-J."/>
            <person name="Lee Y.J."/>
            <person name="Pathiraja D."/>
            <person name="Park B."/>
            <person name="Choi I.-G."/>
            <person name="Kim K.D."/>
        </authorList>
    </citation>
    <scope>NUCLEOTIDE SEQUENCE [LARGE SCALE GENOMIC DNA]</scope>
    <source>
        <strain evidence="1">701B-08</strain>
    </source>
</reference>
<sequence length="198" mass="22542">YSYVYDNLNRLKDAVYTEPESTNPYNYNFNENLTYDFNGNIMTLKRNAYPVSGTTATQVDDLEYKYTGNRLNQVIEHSPNPSGYEGGNNIIDYDQNGNMINMKDKGIQSIAYNYLNLPTSIGIQFVNPIGNISTTNIGHVYRADGVKLRKTFIQQAYRGLPTTRMTDYLDGFQYSYLEDGSTCSTCRTESAYEIQAYS</sequence>
<dbReference type="Proteomes" id="UP000236182">
    <property type="component" value="Unassembled WGS sequence"/>
</dbReference>
<proteinExistence type="predicted"/>
<evidence type="ECO:0000313" key="2">
    <source>
        <dbReference type="Proteomes" id="UP000236182"/>
    </source>
</evidence>
<dbReference type="AlphaFoldDB" id="A0A316WI53"/>
<comment type="caution">
    <text evidence="1">The sequence shown here is derived from an EMBL/GenBank/DDBJ whole genome shotgun (WGS) entry which is preliminary data.</text>
</comment>
<keyword evidence="2" id="KW-1185">Reference proteome</keyword>
<dbReference type="Gene3D" id="2.180.10.10">
    <property type="entry name" value="RHS repeat-associated core"/>
    <property type="match status" value="1"/>
</dbReference>
<protein>
    <submittedName>
        <fullName evidence="1">Sugar-binding protein</fullName>
    </submittedName>
</protein>
<dbReference type="EMBL" id="PPEI02000023">
    <property type="protein sequence ID" value="PWN58838.1"/>
    <property type="molecule type" value="Genomic_DNA"/>
</dbReference>
<gene>
    <name evidence="1" type="ORF">C1638_022045</name>
</gene>
<name>A0A316WI53_9FLAO</name>
<feature type="non-terminal residue" evidence="1">
    <location>
        <position position="1"/>
    </location>
</feature>
<feature type="non-terminal residue" evidence="1">
    <location>
        <position position="198"/>
    </location>
</feature>
<organism evidence="1 2">
    <name type="scientific">Chryseobacterium oncorhynchi</name>
    <dbReference type="NCBI Taxonomy" id="741074"/>
    <lineage>
        <taxon>Bacteria</taxon>
        <taxon>Pseudomonadati</taxon>
        <taxon>Bacteroidota</taxon>
        <taxon>Flavobacteriia</taxon>
        <taxon>Flavobacteriales</taxon>
        <taxon>Weeksellaceae</taxon>
        <taxon>Chryseobacterium group</taxon>
        <taxon>Chryseobacterium</taxon>
    </lineage>
</organism>
<evidence type="ECO:0000313" key="1">
    <source>
        <dbReference type="EMBL" id="PWN58838.1"/>
    </source>
</evidence>
<accession>A0A316WI53</accession>